<dbReference type="GO" id="GO:0009055">
    <property type="term" value="F:electron transfer activity"/>
    <property type="evidence" value="ECO:0007669"/>
    <property type="project" value="InterPro"/>
</dbReference>
<dbReference type="AlphaFoldDB" id="A0AAV4UZC3"/>
<evidence type="ECO:0000313" key="2">
    <source>
        <dbReference type="Proteomes" id="UP001054945"/>
    </source>
</evidence>
<dbReference type="GO" id="GO:0016491">
    <property type="term" value="F:oxidoreductase activity"/>
    <property type="evidence" value="ECO:0007669"/>
    <property type="project" value="InterPro"/>
</dbReference>
<evidence type="ECO:0000313" key="1">
    <source>
        <dbReference type="EMBL" id="GIY63084.1"/>
    </source>
</evidence>
<dbReference type="SUPFAM" id="SSF81648">
    <property type="entry name" value="a domain/subunit of cytochrome bc1 complex (Ubiquinol-cytochrome c reductase)"/>
    <property type="match status" value="1"/>
</dbReference>
<keyword evidence="2" id="KW-1185">Reference proteome</keyword>
<dbReference type="Proteomes" id="UP001054945">
    <property type="component" value="Unassembled WGS sequence"/>
</dbReference>
<dbReference type="InterPro" id="IPR036150">
    <property type="entry name" value="Cyt_b/b6_C_sf"/>
</dbReference>
<sequence>MYQQNGKQLNVFSLTFLPRKEEVPKDSSSSCQLQMRSKEHLPEISWTNGRWNRFAHKLKAQGYSFYENDLENFIPSNPMVAPVHIQPE</sequence>
<protein>
    <submittedName>
        <fullName evidence="1">Uncharacterized protein</fullName>
    </submittedName>
</protein>
<name>A0AAV4UZC3_CAEEX</name>
<proteinExistence type="predicted"/>
<accession>A0AAV4UZC3</accession>
<dbReference type="GO" id="GO:0016020">
    <property type="term" value="C:membrane"/>
    <property type="evidence" value="ECO:0007669"/>
    <property type="project" value="InterPro"/>
</dbReference>
<gene>
    <name evidence="1" type="ORF">CEXT_801501</name>
</gene>
<comment type="caution">
    <text evidence="1">The sequence shown here is derived from an EMBL/GenBank/DDBJ whole genome shotgun (WGS) entry which is preliminary data.</text>
</comment>
<organism evidence="1 2">
    <name type="scientific">Caerostris extrusa</name>
    <name type="common">Bark spider</name>
    <name type="synonym">Caerostris bankana</name>
    <dbReference type="NCBI Taxonomy" id="172846"/>
    <lineage>
        <taxon>Eukaryota</taxon>
        <taxon>Metazoa</taxon>
        <taxon>Ecdysozoa</taxon>
        <taxon>Arthropoda</taxon>
        <taxon>Chelicerata</taxon>
        <taxon>Arachnida</taxon>
        <taxon>Araneae</taxon>
        <taxon>Araneomorphae</taxon>
        <taxon>Entelegynae</taxon>
        <taxon>Araneoidea</taxon>
        <taxon>Araneidae</taxon>
        <taxon>Caerostris</taxon>
    </lineage>
</organism>
<reference evidence="1 2" key="1">
    <citation type="submission" date="2021-06" db="EMBL/GenBank/DDBJ databases">
        <title>Caerostris extrusa draft genome.</title>
        <authorList>
            <person name="Kono N."/>
            <person name="Arakawa K."/>
        </authorList>
    </citation>
    <scope>NUCLEOTIDE SEQUENCE [LARGE SCALE GENOMIC DNA]</scope>
</reference>
<dbReference type="EMBL" id="BPLR01013703">
    <property type="protein sequence ID" value="GIY63084.1"/>
    <property type="molecule type" value="Genomic_DNA"/>
</dbReference>